<dbReference type="GO" id="GO:0004523">
    <property type="term" value="F:RNA-DNA hybrid ribonuclease activity"/>
    <property type="evidence" value="ECO:0007669"/>
    <property type="project" value="InterPro"/>
</dbReference>
<dbReference type="AlphaFoldDB" id="A0A9Q0HI95"/>
<dbReference type="Pfam" id="PF13456">
    <property type="entry name" value="RVT_3"/>
    <property type="match status" value="1"/>
</dbReference>
<dbReference type="Proteomes" id="UP001141806">
    <property type="component" value="Unassembled WGS sequence"/>
</dbReference>
<sequence>MSLLVSSTQSLHFHNFKPSSSPSSSSMVSARPQPPKSESACRQLVDDLLLQVITIRAVLDLYSEILMASSLFVASQKIFAPTVLLGEGLAIWAGLQSVVDHGFSTLVVESDTAELVSYLNNPSSAPPFLAQFVIEDILSLGYVCNATFHSISPSRSRDLKLKLQSPTGT</sequence>
<comment type="caution">
    <text evidence="3">The sequence shown here is derived from an EMBL/GenBank/DDBJ whole genome shotgun (WGS) entry which is preliminary data.</text>
</comment>
<dbReference type="EMBL" id="JAMYWD010000008">
    <property type="protein sequence ID" value="KAJ4964284.1"/>
    <property type="molecule type" value="Genomic_DNA"/>
</dbReference>
<dbReference type="InterPro" id="IPR044730">
    <property type="entry name" value="RNase_H-like_dom_plant"/>
</dbReference>
<dbReference type="InterPro" id="IPR002156">
    <property type="entry name" value="RNaseH_domain"/>
</dbReference>
<name>A0A9Q0HI95_9MAGN</name>
<evidence type="ECO:0000313" key="3">
    <source>
        <dbReference type="EMBL" id="KAJ4964284.1"/>
    </source>
</evidence>
<reference evidence="3" key="1">
    <citation type="journal article" date="2023" name="Plant J.">
        <title>The genome of the king protea, Protea cynaroides.</title>
        <authorList>
            <person name="Chang J."/>
            <person name="Duong T.A."/>
            <person name="Schoeman C."/>
            <person name="Ma X."/>
            <person name="Roodt D."/>
            <person name="Barker N."/>
            <person name="Li Z."/>
            <person name="Van de Peer Y."/>
            <person name="Mizrachi E."/>
        </authorList>
    </citation>
    <scope>NUCLEOTIDE SEQUENCE</scope>
    <source>
        <tissue evidence="3">Young leaves</tissue>
    </source>
</reference>
<dbReference type="GO" id="GO:0003676">
    <property type="term" value="F:nucleic acid binding"/>
    <property type="evidence" value="ECO:0007669"/>
    <property type="project" value="InterPro"/>
</dbReference>
<evidence type="ECO:0000256" key="1">
    <source>
        <dbReference type="SAM" id="MobiDB-lite"/>
    </source>
</evidence>
<evidence type="ECO:0000259" key="2">
    <source>
        <dbReference type="Pfam" id="PF13456"/>
    </source>
</evidence>
<evidence type="ECO:0000313" key="4">
    <source>
        <dbReference type="Proteomes" id="UP001141806"/>
    </source>
</evidence>
<feature type="region of interest" description="Disordered" evidence="1">
    <location>
        <begin position="15"/>
        <end position="38"/>
    </location>
</feature>
<dbReference type="CDD" id="cd06222">
    <property type="entry name" value="RNase_H_like"/>
    <property type="match status" value="1"/>
</dbReference>
<protein>
    <recommendedName>
        <fullName evidence="2">RNase H type-1 domain-containing protein</fullName>
    </recommendedName>
</protein>
<keyword evidence="4" id="KW-1185">Reference proteome</keyword>
<feature type="domain" description="RNase H type-1" evidence="2">
    <location>
        <begin position="81"/>
        <end position="137"/>
    </location>
</feature>
<accession>A0A9Q0HI95</accession>
<proteinExistence type="predicted"/>
<organism evidence="3 4">
    <name type="scientific">Protea cynaroides</name>
    <dbReference type="NCBI Taxonomy" id="273540"/>
    <lineage>
        <taxon>Eukaryota</taxon>
        <taxon>Viridiplantae</taxon>
        <taxon>Streptophyta</taxon>
        <taxon>Embryophyta</taxon>
        <taxon>Tracheophyta</taxon>
        <taxon>Spermatophyta</taxon>
        <taxon>Magnoliopsida</taxon>
        <taxon>Proteales</taxon>
        <taxon>Proteaceae</taxon>
        <taxon>Protea</taxon>
    </lineage>
</organism>
<gene>
    <name evidence="3" type="ORF">NE237_024223</name>
</gene>